<reference evidence="2" key="1">
    <citation type="journal article" date="2016" name="Ticks Tick Borne Dis.">
        <title>De novo assembly and annotation of the salivary gland transcriptome of Rhipicephalus appendiculatus male and female ticks during blood feeding.</title>
        <authorList>
            <person name="de Castro M.H."/>
            <person name="de Klerk D."/>
            <person name="Pienaar R."/>
            <person name="Latif A.A."/>
            <person name="Rees D.J."/>
            <person name="Mans B.J."/>
        </authorList>
    </citation>
    <scope>NUCLEOTIDE SEQUENCE</scope>
    <source>
        <tissue evidence="2">Salivary glands</tissue>
    </source>
</reference>
<feature type="chain" id="PRO_5007285335" description="Secreted protein" evidence="1">
    <location>
        <begin position="25"/>
        <end position="85"/>
    </location>
</feature>
<dbReference type="EMBL" id="GEDV01010936">
    <property type="protein sequence ID" value="JAP77621.1"/>
    <property type="molecule type" value="Transcribed_RNA"/>
</dbReference>
<keyword evidence="1" id="KW-0732">Signal</keyword>
<evidence type="ECO:0008006" key="3">
    <source>
        <dbReference type="Google" id="ProtNLM"/>
    </source>
</evidence>
<evidence type="ECO:0000256" key="1">
    <source>
        <dbReference type="SAM" id="SignalP"/>
    </source>
</evidence>
<dbReference type="AlphaFoldDB" id="A0A131YI66"/>
<sequence length="85" mass="9312">MNMNALSIVMVILTAQNIFEITTGKRIWPLTIVRNCVLFPLTSITPHSMAGDIGPIVARGRACEDQDFLQQHFIMHGTVAGDTAT</sequence>
<evidence type="ECO:0000313" key="2">
    <source>
        <dbReference type="EMBL" id="JAP77621.1"/>
    </source>
</evidence>
<protein>
    <recommendedName>
        <fullName evidence="3">Secreted protein</fullName>
    </recommendedName>
</protein>
<name>A0A131YI66_RHIAP</name>
<accession>A0A131YI66</accession>
<feature type="signal peptide" evidence="1">
    <location>
        <begin position="1"/>
        <end position="24"/>
    </location>
</feature>
<organism evidence="2">
    <name type="scientific">Rhipicephalus appendiculatus</name>
    <name type="common">Brown ear tick</name>
    <dbReference type="NCBI Taxonomy" id="34631"/>
    <lineage>
        <taxon>Eukaryota</taxon>
        <taxon>Metazoa</taxon>
        <taxon>Ecdysozoa</taxon>
        <taxon>Arthropoda</taxon>
        <taxon>Chelicerata</taxon>
        <taxon>Arachnida</taxon>
        <taxon>Acari</taxon>
        <taxon>Parasitiformes</taxon>
        <taxon>Ixodida</taxon>
        <taxon>Ixodoidea</taxon>
        <taxon>Ixodidae</taxon>
        <taxon>Rhipicephalinae</taxon>
        <taxon>Rhipicephalus</taxon>
        <taxon>Rhipicephalus</taxon>
    </lineage>
</organism>
<proteinExistence type="predicted"/>